<evidence type="ECO:0000256" key="2">
    <source>
        <dbReference type="ARBA" id="ARBA00044129"/>
    </source>
</evidence>
<comment type="similarity">
    <text evidence="1">Belongs to the bacterial ribosomal protein bL21 family.</text>
</comment>
<reference evidence="4" key="1">
    <citation type="submission" date="2023-08" db="EMBL/GenBank/DDBJ databases">
        <title>Black Yeasts Isolated from many extreme environments.</title>
        <authorList>
            <person name="Coleine C."/>
            <person name="Stajich J.E."/>
            <person name="Selbmann L."/>
        </authorList>
    </citation>
    <scope>NUCLEOTIDE SEQUENCE</scope>
    <source>
        <strain evidence="4">CCFEE 5401</strain>
    </source>
</reference>
<dbReference type="EMBL" id="JAVRRL010000004">
    <property type="protein sequence ID" value="KAK5117723.1"/>
    <property type="molecule type" value="Genomic_DNA"/>
</dbReference>
<feature type="compositionally biased region" description="Polar residues" evidence="3">
    <location>
        <begin position="52"/>
        <end position="66"/>
    </location>
</feature>
<feature type="compositionally biased region" description="Polar residues" evidence="3">
    <location>
        <begin position="166"/>
        <end position="177"/>
    </location>
</feature>
<dbReference type="SUPFAM" id="SSF141091">
    <property type="entry name" value="L21p-like"/>
    <property type="match status" value="1"/>
</dbReference>
<dbReference type="InterPro" id="IPR028909">
    <property type="entry name" value="bL21-like"/>
</dbReference>
<dbReference type="AlphaFoldDB" id="A0AAN7YSC6"/>
<evidence type="ECO:0000256" key="3">
    <source>
        <dbReference type="SAM" id="MobiDB-lite"/>
    </source>
</evidence>
<feature type="region of interest" description="Disordered" evidence="3">
    <location>
        <begin position="36"/>
        <end position="86"/>
    </location>
</feature>
<gene>
    <name evidence="4" type="ORF">LTR62_005147</name>
</gene>
<feature type="compositionally biased region" description="Low complexity" evidence="3">
    <location>
        <begin position="178"/>
        <end position="208"/>
    </location>
</feature>
<dbReference type="InterPro" id="IPR036164">
    <property type="entry name" value="bL21-like_sf"/>
</dbReference>
<sequence length="290" mass="31609">MLTRNLKRALLDSQWPVPPTFLLPWAASLTTVSHTTEASNIPPPLINAAQHVPTTDRSSMSQATVGSPSAAAPATSPPPKPFKVSPPALSPTVRDLLPVLAAQGPHFITAHLYDRPYLLTQGDTLRLPFHMKGVEPGDILRLNCASNLGSRDYTLKPSAPPPKLRSPTTRTVNTVDPTISSSGTLGTTSMSMPEAGTEISPTSQSSTPTIMAPHFIPHIAKGKVAYLDERLYVCRAVVMGVESEPLRVKEKTKRRNRKVKRVKSKQRHTVLRIKEVRVRGVEEIEGGFEE</sequence>
<dbReference type="PANTHER" id="PTHR21349">
    <property type="entry name" value="50S RIBOSOMAL PROTEIN L21"/>
    <property type="match status" value="1"/>
</dbReference>
<organism evidence="4 5">
    <name type="scientific">Meristemomyces frigidus</name>
    <dbReference type="NCBI Taxonomy" id="1508187"/>
    <lineage>
        <taxon>Eukaryota</taxon>
        <taxon>Fungi</taxon>
        <taxon>Dikarya</taxon>
        <taxon>Ascomycota</taxon>
        <taxon>Pezizomycotina</taxon>
        <taxon>Dothideomycetes</taxon>
        <taxon>Dothideomycetidae</taxon>
        <taxon>Mycosphaerellales</taxon>
        <taxon>Teratosphaeriaceae</taxon>
        <taxon>Meristemomyces</taxon>
    </lineage>
</organism>
<protein>
    <recommendedName>
        <fullName evidence="2">Large ribosomal subunit protein bL21m</fullName>
    </recommendedName>
</protein>
<dbReference type="GO" id="GO:0005762">
    <property type="term" value="C:mitochondrial large ribosomal subunit"/>
    <property type="evidence" value="ECO:0007669"/>
    <property type="project" value="TreeGrafter"/>
</dbReference>
<evidence type="ECO:0000313" key="4">
    <source>
        <dbReference type="EMBL" id="KAK5117723.1"/>
    </source>
</evidence>
<dbReference type="GO" id="GO:0003735">
    <property type="term" value="F:structural constituent of ribosome"/>
    <property type="evidence" value="ECO:0007669"/>
    <property type="project" value="TreeGrafter"/>
</dbReference>
<name>A0AAN7YSC6_9PEZI</name>
<evidence type="ECO:0000256" key="1">
    <source>
        <dbReference type="ARBA" id="ARBA00008563"/>
    </source>
</evidence>
<dbReference type="Proteomes" id="UP001310890">
    <property type="component" value="Unassembled WGS sequence"/>
</dbReference>
<comment type="caution">
    <text evidence="4">The sequence shown here is derived from an EMBL/GenBank/DDBJ whole genome shotgun (WGS) entry which is preliminary data.</text>
</comment>
<accession>A0AAN7YSC6</accession>
<dbReference type="PANTHER" id="PTHR21349:SF0">
    <property type="entry name" value="LARGE RIBOSOMAL SUBUNIT PROTEIN BL21M"/>
    <property type="match status" value="1"/>
</dbReference>
<proteinExistence type="inferred from homology"/>
<feature type="region of interest" description="Disordered" evidence="3">
    <location>
        <begin position="153"/>
        <end position="208"/>
    </location>
</feature>
<evidence type="ECO:0000313" key="5">
    <source>
        <dbReference type="Proteomes" id="UP001310890"/>
    </source>
</evidence>